<dbReference type="InterPro" id="IPR008333">
    <property type="entry name" value="Cbr1-like_FAD-bd_dom"/>
</dbReference>
<dbReference type="InterPro" id="IPR017927">
    <property type="entry name" value="FAD-bd_FR_type"/>
</dbReference>
<dbReference type="CDD" id="cd06189">
    <property type="entry name" value="flavin_oxioreductase"/>
    <property type="match status" value="1"/>
</dbReference>
<proteinExistence type="predicted"/>
<dbReference type="Proteomes" id="UP000005019">
    <property type="component" value="Unassembled WGS sequence"/>
</dbReference>
<dbReference type="Gene3D" id="3.10.20.30">
    <property type="match status" value="1"/>
</dbReference>
<dbReference type="InterPro" id="IPR036010">
    <property type="entry name" value="2Fe-2S_ferredoxin-like_sf"/>
</dbReference>
<dbReference type="eggNOG" id="COG1018">
    <property type="taxonomic scope" value="Bacteria"/>
</dbReference>
<dbReference type="Pfam" id="PF00175">
    <property type="entry name" value="NAD_binding_1"/>
    <property type="match status" value="1"/>
</dbReference>
<evidence type="ECO:0000259" key="4">
    <source>
        <dbReference type="PROSITE" id="PS51085"/>
    </source>
</evidence>
<keyword evidence="2" id="KW-0001">2Fe-2S</keyword>
<feature type="domain" description="FAD-binding FR-type" evidence="5">
    <location>
        <begin position="100"/>
        <end position="200"/>
    </location>
</feature>
<evidence type="ECO:0000256" key="2">
    <source>
        <dbReference type="ARBA" id="ARBA00022714"/>
    </source>
</evidence>
<gene>
    <name evidence="6" type="ORF">METUNv1_03546</name>
</gene>
<dbReference type="PANTHER" id="PTHR47354">
    <property type="entry name" value="NADH OXIDOREDUCTASE HCR"/>
    <property type="match status" value="1"/>
</dbReference>
<evidence type="ECO:0000313" key="6">
    <source>
        <dbReference type="EMBL" id="EGK70159.1"/>
    </source>
</evidence>
<feature type="domain" description="2Fe-2S ferredoxin-type" evidence="4">
    <location>
        <begin position="3"/>
        <end position="93"/>
    </location>
</feature>
<keyword evidence="2" id="KW-0408">Iron</keyword>
<accession>F5RGV5</accession>
<dbReference type="InterPro" id="IPR001709">
    <property type="entry name" value="Flavoprot_Pyr_Nucl_cyt_Rdtase"/>
</dbReference>
<dbReference type="PROSITE" id="PS00197">
    <property type="entry name" value="2FE2S_FER_1"/>
    <property type="match status" value="1"/>
</dbReference>
<dbReference type="PROSITE" id="PS51384">
    <property type="entry name" value="FAD_FR"/>
    <property type="match status" value="1"/>
</dbReference>
<protein>
    <submittedName>
        <fullName evidence="6">Ferredoxin-NAD+ reductase</fullName>
    </submittedName>
</protein>
<evidence type="ECO:0000256" key="3">
    <source>
        <dbReference type="ARBA" id="ARBA00034078"/>
    </source>
</evidence>
<keyword evidence="2" id="KW-0479">Metal-binding</keyword>
<dbReference type="SUPFAM" id="SSF63380">
    <property type="entry name" value="Riboflavin synthase domain-like"/>
    <property type="match status" value="1"/>
</dbReference>
<comment type="cofactor">
    <cofactor evidence="1">
        <name>FAD</name>
        <dbReference type="ChEBI" id="CHEBI:57692"/>
    </cofactor>
</comment>
<dbReference type="STRING" id="1000565.METUNv1_03546"/>
<dbReference type="OrthoDB" id="9806195at2"/>
<dbReference type="GO" id="GO:0051537">
    <property type="term" value="F:2 iron, 2 sulfur cluster binding"/>
    <property type="evidence" value="ECO:0007669"/>
    <property type="project" value="UniProtKB-KW"/>
</dbReference>
<name>F5RGV5_METUF</name>
<dbReference type="InterPro" id="IPR006058">
    <property type="entry name" value="2Fe2S_fd_BS"/>
</dbReference>
<dbReference type="PRINTS" id="PR00410">
    <property type="entry name" value="PHEHYDRXLASE"/>
</dbReference>
<reference evidence="6 7" key="1">
    <citation type="journal article" date="2011" name="J. Bacteriol.">
        <title>Genome sequence of Methyloversatilis universalis FAM5T, a methylotrophic representative of the order Rhodocyclales.</title>
        <authorList>
            <person name="Kittichotirat W."/>
            <person name="Good N.M."/>
            <person name="Hall R."/>
            <person name="Bringel F."/>
            <person name="Lajus A."/>
            <person name="Medigue C."/>
            <person name="Smalley N.E."/>
            <person name="Beck D."/>
            <person name="Bumgarner R."/>
            <person name="Vuilleumier S."/>
            <person name="Kalyuzhnaya M.G."/>
        </authorList>
    </citation>
    <scope>NUCLEOTIDE SEQUENCE [LARGE SCALE GENOMIC DNA]</scope>
    <source>
        <strain evidence="7">ATCC BAA-1314 / JCM 13912 / FAM5</strain>
    </source>
</reference>
<dbReference type="Pfam" id="PF00111">
    <property type="entry name" value="Fer2"/>
    <property type="match status" value="1"/>
</dbReference>
<dbReference type="RefSeq" id="WP_008064028.1">
    <property type="nucleotide sequence ID" value="NZ_AFHG01000058.1"/>
</dbReference>
<keyword evidence="7" id="KW-1185">Reference proteome</keyword>
<organism evidence="6 7">
    <name type="scientific">Methyloversatilis universalis (strain ATCC BAA-1314 / DSM 25237 / JCM 13912 / CCUG 52030 / FAM5)</name>
    <dbReference type="NCBI Taxonomy" id="1000565"/>
    <lineage>
        <taxon>Bacteria</taxon>
        <taxon>Pseudomonadati</taxon>
        <taxon>Pseudomonadota</taxon>
        <taxon>Betaproteobacteria</taxon>
        <taxon>Nitrosomonadales</taxon>
        <taxon>Sterolibacteriaceae</taxon>
        <taxon>Methyloversatilis</taxon>
    </lineage>
</organism>
<evidence type="ECO:0000256" key="1">
    <source>
        <dbReference type="ARBA" id="ARBA00001974"/>
    </source>
</evidence>
<dbReference type="InterPro" id="IPR050415">
    <property type="entry name" value="MRET"/>
</dbReference>
<dbReference type="GO" id="GO:0016491">
    <property type="term" value="F:oxidoreductase activity"/>
    <property type="evidence" value="ECO:0007669"/>
    <property type="project" value="InterPro"/>
</dbReference>
<dbReference type="SUPFAM" id="SSF54292">
    <property type="entry name" value="2Fe-2S ferredoxin-like"/>
    <property type="match status" value="1"/>
</dbReference>
<sequence length="337" mass="37125">MSYQVTLQPSQHCFTTDAETRLLDAALSAGFNLPYGCRNGACGSCKGKILSGTVDYGQHQAGKLTDAEKTQGYALFCVATARSDLVLECREVGGLKDIAVRTLPTRVQEMQKLAPDVMLLKLKLPANERLQFLAGQYIDFLLKEGKRRSFSIANAPHDDEFITLHIREVPGGHFTGHVFNSMKERDILRFEGPHGSFFLREDVERPVVMVAGGTGFAPMKAVIEHAIKVGYTQPITLYWGARTKQDLYMHELAESWTAALPGFRYVPVLSEPAAGDAWTGRTGLVHQVVMADLPDLSGHQVYACGGPAMIDAARDDFTRQCALPIEHFHADSFTYST</sequence>
<dbReference type="InterPro" id="IPR001041">
    <property type="entry name" value="2Fe-2S_ferredoxin-type"/>
</dbReference>
<dbReference type="SUPFAM" id="SSF52343">
    <property type="entry name" value="Ferredoxin reductase-like, C-terminal NADP-linked domain"/>
    <property type="match status" value="1"/>
</dbReference>
<dbReference type="Pfam" id="PF00970">
    <property type="entry name" value="FAD_binding_6"/>
    <property type="match status" value="1"/>
</dbReference>
<comment type="cofactor">
    <cofactor evidence="3">
        <name>[2Fe-2S] cluster</name>
        <dbReference type="ChEBI" id="CHEBI:190135"/>
    </cofactor>
</comment>
<dbReference type="AlphaFoldDB" id="F5RGV5"/>
<dbReference type="PROSITE" id="PS51085">
    <property type="entry name" value="2FE2S_FER_2"/>
    <property type="match status" value="1"/>
</dbReference>
<dbReference type="InterPro" id="IPR017938">
    <property type="entry name" value="Riboflavin_synthase-like_b-brl"/>
</dbReference>
<dbReference type="InterPro" id="IPR039261">
    <property type="entry name" value="FNR_nucleotide-bd"/>
</dbReference>
<comment type="caution">
    <text evidence="6">The sequence shown here is derived from an EMBL/GenBank/DDBJ whole genome shotgun (WGS) entry which is preliminary data.</text>
</comment>
<evidence type="ECO:0000313" key="7">
    <source>
        <dbReference type="Proteomes" id="UP000005019"/>
    </source>
</evidence>
<dbReference type="Gene3D" id="2.40.30.10">
    <property type="entry name" value="Translation factors"/>
    <property type="match status" value="1"/>
</dbReference>
<dbReference type="InterPro" id="IPR001433">
    <property type="entry name" value="OxRdtase_FAD/NAD-bd"/>
</dbReference>
<dbReference type="PRINTS" id="PR00371">
    <property type="entry name" value="FPNCR"/>
</dbReference>
<dbReference type="CDD" id="cd00207">
    <property type="entry name" value="fer2"/>
    <property type="match status" value="1"/>
</dbReference>
<dbReference type="InterPro" id="IPR012675">
    <property type="entry name" value="Beta-grasp_dom_sf"/>
</dbReference>
<dbReference type="PANTHER" id="PTHR47354:SF5">
    <property type="entry name" value="PROTEIN RFBI"/>
    <property type="match status" value="1"/>
</dbReference>
<dbReference type="eggNOG" id="COG0543">
    <property type="taxonomic scope" value="Bacteria"/>
</dbReference>
<dbReference type="EMBL" id="AFHG01000058">
    <property type="protein sequence ID" value="EGK70159.1"/>
    <property type="molecule type" value="Genomic_DNA"/>
</dbReference>
<evidence type="ECO:0000259" key="5">
    <source>
        <dbReference type="PROSITE" id="PS51384"/>
    </source>
</evidence>
<dbReference type="Gene3D" id="3.40.50.80">
    <property type="entry name" value="Nucleotide-binding domain of ferredoxin-NADP reductase (FNR) module"/>
    <property type="match status" value="1"/>
</dbReference>
<keyword evidence="2" id="KW-0411">Iron-sulfur</keyword>